<reference evidence="20 21" key="2">
    <citation type="journal article" date="2016" name="PeerJ">
        <title>Analysis of five complete genome sequences for members of the class Peribacteria in the recently recognized Peregrinibacteria bacterial phylum.</title>
        <authorList>
            <person name="Anantharaman K."/>
            <person name="Brown C.T."/>
            <person name="Burstein D."/>
            <person name="Castelle C.J."/>
            <person name="Probst A.J."/>
            <person name="Thomas B.C."/>
            <person name="Williams K.H."/>
            <person name="Banfield J.F."/>
        </authorList>
    </citation>
    <scope>NUCLEOTIDE SEQUENCE [LARGE SCALE GENOMIC DNA]</scope>
    <source>
        <strain evidence="20">RIFOXYD1_FULL_PER-ii_59_16</strain>
    </source>
</reference>
<keyword evidence="5 16" id="KW-0820">tRNA-binding</keyword>
<name>A0A0S1SPA4_9BACT</name>
<accession>A0A0S1SSX6</accession>
<dbReference type="SUPFAM" id="SSF56037">
    <property type="entry name" value="PheT/TilS domain"/>
    <property type="match status" value="1"/>
</dbReference>
<comment type="subcellular location">
    <subcellularLocation>
        <location evidence="1 15">Cytoplasm</location>
    </subcellularLocation>
</comment>
<dbReference type="InterPro" id="IPR005146">
    <property type="entry name" value="B3/B4_tRNA-bd"/>
</dbReference>
<dbReference type="STRING" id="1735162.PeribacterB2_0925"/>
<keyword evidence="9 15" id="KW-0067">ATP-binding</keyword>
<dbReference type="Pfam" id="PF01588">
    <property type="entry name" value="tRNA_bind"/>
    <property type="match status" value="1"/>
</dbReference>
<evidence type="ECO:0000259" key="17">
    <source>
        <dbReference type="PROSITE" id="PS50886"/>
    </source>
</evidence>
<evidence type="ECO:0000256" key="6">
    <source>
        <dbReference type="ARBA" id="ARBA00022598"/>
    </source>
</evidence>
<evidence type="ECO:0000256" key="11">
    <source>
        <dbReference type="ARBA" id="ARBA00022884"/>
    </source>
</evidence>
<dbReference type="Pfam" id="PF03483">
    <property type="entry name" value="B3_4"/>
    <property type="match status" value="1"/>
</dbReference>
<dbReference type="Pfam" id="PF03484">
    <property type="entry name" value="B5"/>
    <property type="match status" value="1"/>
</dbReference>
<dbReference type="Pfam" id="PF17759">
    <property type="entry name" value="tRNA_synthFbeta"/>
    <property type="match status" value="1"/>
</dbReference>
<accession>A0A0S1SX47</accession>
<dbReference type="Pfam" id="PF03147">
    <property type="entry name" value="FDX-ACB"/>
    <property type="match status" value="1"/>
</dbReference>
<dbReference type="SMART" id="SM00873">
    <property type="entry name" value="B3_4"/>
    <property type="match status" value="1"/>
</dbReference>
<dbReference type="SMART" id="SM00874">
    <property type="entry name" value="B5"/>
    <property type="match status" value="1"/>
</dbReference>
<accession>A0A0S1SPA4</accession>
<feature type="domain" description="B5" evidence="19">
    <location>
        <begin position="413"/>
        <end position="485"/>
    </location>
</feature>
<dbReference type="PROSITE" id="PS50886">
    <property type="entry name" value="TRBD"/>
    <property type="match status" value="1"/>
</dbReference>
<dbReference type="Gene3D" id="3.30.56.10">
    <property type="match status" value="2"/>
</dbReference>
<evidence type="ECO:0000256" key="3">
    <source>
        <dbReference type="ARBA" id="ARBA00011209"/>
    </source>
</evidence>
<keyword evidence="11 16" id="KW-0694">RNA-binding</keyword>
<dbReference type="InterPro" id="IPR020825">
    <property type="entry name" value="Phe-tRNA_synthase-like_B3/B4"/>
</dbReference>
<dbReference type="KEGG" id="prf:PeribacterA2_0923"/>
<dbReference type="Gene3D" id="3.30.70.380">
    <property type="entry name" value="Ferrodoxin-fold anticodon-binding domain"/>
    <property type="match status" value="1"/>
</dbReference>
<evidence type="ECO:0000256" key="13">
    <source>
        <dbReference type="ARBA" id="ARBA00023146"/>
    </source>
</evidence>
<evidence type="ECO:0000256" key="2">
    <source>
        <dbReference type="ARBA" id="ARBA00008653"/>
    </source>
</evidence>
<dbReference type="InterPro" id="IPR041616">
    <property type="entry name" value="PheRS_beta_core"/>
</dbReference>
<evidence type="ECO:0000256" key="10">
    <source>
        <dbReference type="ARBA" id="ARBA00022842"/>
    </source>
</evidence>
<dbReference type="Gene3D" id="3.30.930.10">
    <property type="entry name" value="Bira Bifunctional Protein, Domain 2"/>
    <property type="match status" value="1"/>
</dbReference>
<dbReference type="SUPFAM" id="SSF55681">
    <property type="entry name" value="Class II aaRS and biotin synthetases"/>
    <property type="match status" value="1"/>
</dbReference>
<keyword evidence="7 15" id="KW-0479">Metal-binding</keyword>
<organism evidence="20 21">
    <name type="scientific">Candidatus Peribacter riflensis</name>
    <dbReference type="NCBI Taxonomy" id="1735162"/>
    <lineage>
        <taxon>Bacteria</taxon>
        <taxon>Candidatus Peregrinibacteriota</taxon>
        <taxon>Candidatus Peribacteria</taxon>
        <taxon>Candidatus Peribacterales</taxon>
        <taxon>Candidatus Peribacteraceae</taxon>
        <taxon>Candidatus Peribacter</taxon>
    </lineage>
</organism>
<dbReference type="InterPro" id="IPR005121">
    <property type="entry name" value="Fdx_antiC-bd"/>
</dbReference>
<comment type="subunit">
    <text evidence="3 15">Tetramer of two alpha and two beta subunits.</text>
</comment>
<keyword evidence="12 15" id="KW-0648">Protein biosynthesis</keyword>
<dbReference type="GO" id="GO:0009328">
    <property type="term" value="C:phenylalanine-tRNA ligase complex"/>
    <property type="evidence" value="ECO:0007669"/>
    <property type="project" value="TreeGrafter"/>
</dbReference>
<feature type="domain" description="FDX-ACB" evidence="18">
    <location>
        <begin position="699"/>
        <end position="786"/>
    </location>
</feature>
<evidence type="ECO:0000256" key="15">
    <source>
        <dbReference type="HAMAP-Rule" id="MF_00283"/>
    </source>
</evidence>
<evidence type="ECO:0000256" key="1">
    <source>
        <dbReference type="ARBA" id="ARBA00004496"/>
    </source>
</evidence>
<dbReference type="SUPFAM" id="SSF46955">
    <property type="entry name" value="Putative DNA-binding domain"/>
    <property type="match status" value="1"/>
</dbReference>
<feature type="binding site" evidence="15">
    <location>
        <position position="469"/>
    </location>
    <ligand>
        <name>Mg(2+)</name>
        <dbReference type="ChEBI" id="CHEBI:18420"/>
        <note>shared with alpha subunit</note>
    </ligand>
</feature>
<dbReference type="EMBL" id="CP013065">
    <property type="protein sequence ID" value="ALM13590.1"/>
    <property type="molecule type" value="Genomic_DNA"/>
</dbReference>
<dbReference type="InterPro" id="IPR004532">
    <property type="entry name" value="Phe-tRNA-ligase_IIc_bsu_bact"/>
</dbReference>
<evidence type="ECO:0000313" key="21">
    <source>
        <dbReference type="Proteomes" id="UP000069135"/>
    </source>
</evidence>
<dbReference type="GO" id="GO:0004826">
    <property type="term" value="F:phenylalanine-tRNA ligase activity"/>
    <property type="evidence" value="ECO:0007669"/>
    <property type="project" value="UniProtKB-UniRule"/>
</dbReference>
<dbReference type="GO" id="GO:0000287">
    <property type="term" value="F:magnesium ion binding"/>
    <property type="evidence" value="ECO:0007669"/>
    <property type="project" value="UniProtKB-UniRule"/>
</dbReference>
<gene>
    <name evidence="15" type="primary">pheT</name>
    <name evidence="20" type="ORF">PeribacterD1_0923</name>
</gene>
<reference evidence="21" key="1">
    <citation type="submission" date="2015-10" db="EMBL/GenBank/DDBJ databases">
        <title>Analysis of five complete genome sequences for members of the class Peribacteria in the recently recognized Peregrinibacteria bacterial phylum.</title>
        <authorList>
            <person name="Anantharaman K."/>
            <person name="Brown C.T."/>
            <person name="Burstein D."/>
            <person name="Castelle C.J."/>
            <person name="Probst A.J."/>
            <person name="Thomas B.C."/>
            <person name="Williams K.H."/>
            <person name="Banfield J.F."/>
        </authorList>
    </citation>
    <scope>NUCLEOTIDE SEQUENCE [LARGE SCALE GENOMIC DNA]</scope>
</reference>
<dbReference type="InterPro" id="IPR005147">
    <property type="entry name" value="tRNA_synthase_B5-dom"/>
</dbReference>
<dbReference type="InterPro" id="IPR012340">
    <property type="entry name" value="NA-bd_OB-fold"/>
</dbReference>
<evidence type="ECO:0000256" key="16">
    <source>
        <dbReference type="PROSITE-ProRule" id="PRU00209"/>
    </source>
</evidence>
<evidence type="ECO:0000256" key="14">
    <source>
        <dbReference type="ARBA" id="ARBA00049255"/>
    </source>
</evidence>
<keyword evidence="6 15" id="KW-0436">Ligase</keyword>
<dbReference type="PATRIC" id="fig|1735161.3.peg.902"/>
<comment type="cofactor">
    <cofactor evidence="15">
        <name>Mg(2+)</name>
        <dbReference type="ChEBI" id="CHEBI:18420"/>
    </cofactor>
    <text evidence="15">Binds 2 magnesium ions per tetramer.</text>
</comment>
<evidence type="ECO:0000259" key="19">
    <source>
        <dbReference type="PROSITE" id="PS51483"/>
    </source>
</evidence>
<keyword evidence="10 15" id="KW-0460">Magnesium</keyword>
<evidence type="ECO:0000256" key="5">
    <source>
        <dbReference type="ARBA" id="ARBA00022555"/>
    </source>
</evidence>
<dbReference type="Gene3D" id="3.50.40.10">
    <property type="entry name" value="Phenylalanyl-trna Synthetase, Chain B, domain 3"/>
    <property type="match status" value="1"/>
</dbReference>
<comment type="catalytic activity">
    <reaction evidence="14 15">
        <text>tRNA(Phe) + L-phenylalanine + ATP = L-phenylalanyl-tRNA(Phe) + AMP + diphosphate + H(+)</text>
        <dbReference type="Rhea" id="RHEA:19413"/>
        <dbReference type="Rhea" id="RHEA-COMP:9668"/>
        <dbReference type="Rhea" id="RHEA-COMP:9699"/>
        <dbReference type="ChEBI" id="CHEBI:15378"/>
        <dbReference type="ChEBI" id="CHEBI:30616"/>
        <dbReference type="ChEBI" id="CHEBI:33019"/>
        <dbReference type="ChEBI" id="CHEBI:58095"/>
        <dbReference type="ChEBI" id="CHEBI:78442"/>
        <dbReference type="ChEBI" id="CHEBI:78531"/>
        <dbReference type="ChEBI" id="CHEBI:456215"/>
        <dbReference type="EC" id="6.1.1.20"/>
    </reaction>
</comment>
<evidence type="ECO:0000313" key="20">
    <source>
        <dbReference type="EMBL" id="ALM13590.1"/>
    </source>
</evidence>
<dbReference type="InterPro" id="IPR033714">
    <property type="entry name" value="tRNA_bind_bactPheRS"/>
</dbReference>
<dbReference type="PANTHER" id="PTHR10947">
    <property type="entry name" value="PHENYLALANYL-TRNA SYNTHETASE BETA CHAIN AND LEUCINE-RICH REPEAT-CONTAINING PROTEIN 47"/>
    <property type="match status" value="1"/>
</dbReference>
<dbReference type="GO" id="GO:0006432">
    <property type="term" value="P:phenylalanyl-tRNA aminoacylation"/>
    <property type="evidence" value="ECO:0007669"/>
    <property type="project" value="UniProtKB-UniRule"/>
</dbReference>
<keyword evidence="8 15" id="KW-0547">Nucleotide-binding</keyword>
<dbReference type="GO" id="GO:0005524">
    <property type="term" value="F:ATP binding"/>
    <property type="evidence" value="ECO:0007669"/>
    <property type="project" value="UniProtKB-UniRule"/>
</dbReference>
<evidence type="ECO:0000256" key="9">
    <source>
        <dbReference type="ARBA" id="ARBA00022840"/>
    </source>
</evidence>
<dbReference type="InterPro" id="IPR009061">
    <property type="entry name" value="DNA-bd_dom_put_sf"/>
</dbReference>
<dbReference type="Gene3D" id="2.40.50.140">
    <property type="entry name" value="Nucleic acid-binding proteins"/>
    <property type="match status" value="1"/>
</dbReference>
<sequence>MKVSLEWLSEFVSWKEKDPRVIANRLTVATGEVEEIEEQGAPLTGCCVGKVLSLKKHPNADRLSLCDVQTDQGTKRVVCGGTNLRTGMRVAFAHVGAQVKWHGEGMVTLQKTKIRGEESEGMICAAEELQLEHLFPTATGHAIVDLGDGTDGVGTSLREYLGLTDAILHVDNHAITHRPDLFSQIGFARECVALGLAVWKKPAKKKALAFPKGALPFESVVEQKKLVPRYCGCTLRISGLGETPAWMKRRLLSAGFRPLNLPIDITNYVTAELGMPLHSFDLKDFRGAVHIRAAREGEKIQTLDSVERVLPAGAVVMSDDAGIFDLMGIMGGLRTSTTEKTREIYLHSPVVDAVAIRNAVIATGHRTDAATIYEKSVPPVRCEEGLMRALELFLTLIPGAQITSKLQSWGTDGAVKPIHFSYKDAEHLLGVAIAEKTAKKILTDLGCTVTRGSVTPPLWRIKDLTGPHDLTEEIGRISGYEHIAPAYPEATVTPPPRESRVSKLRDSLQSQGFMEVVSLSLVGPVLLKKAGMEPSDALPVLNALGEELSVLQTSTLPRLLEHAAQNLLLVGDAVRTFTCAHVFNEREGEWLECGIFMAERRNLPLSETPFLTLKQLVADEIGGSGLSIEIRASEKTPPFGHPGRSADFLIEGKAMGLVCELHPSVCSAFDLPGRAAVALLDLTSLLALPEKPVIFSPIAQYPSIAYDLTVTLDAGHKSADFLAKVRKSSSLLADVSVVDLFEGAKLAKGQYNLTVRCTYRASDRTLTEEEVKKEHEKIGLGVGGRA</sequence>
<evidence type="ECO:0000259" key="18">
    <source>
        <dbReference type="PROSITE" id="PS51447"/>
    </source>
</evidence>
<dbReference type="Proteomes" id="UP000069135">
    <property type="component" value="Chromosome"/>
</dbReference>
<accession>A0A0S1SHU3</accession>
<protein>
    <recommendedName>
        <fullName evidence="15">Phenylalanine--tRNA ligase beta subunit</fullName>
        <ecNumber evidence="15">6.1.1.20</ecNumber>
    </recommendedName>
    <alternativeName>
        <fullName evidence="15">Phenylalanyl-tRNA synthetase beta subunit</fullName>
        <shortName evidence="15">PheRS</shortName>
    </alternativeName>
</protein>
<evidence type="ECO:0000256" key="7">
    <source>
        <dbReference type="ARBA" id="ARBA00022723"/>
    </source>
</evidence>
<dbReference type="EC" id="6.1.1.20" evidence="15"/>
<dbReference type="HAMAP" id="MF_00283">
    <property type="entry name" value="Phe_tRNA_synth_beta1"/>
    <property type="match status" value="1"/>
</dbReference>
<accession>A0A0S1SN74</accession>
<keyword evidence="4 15" id="KW-0963">Cytoplasm</keyword>
<evidence type="ECO:0000256" key="8">
    <source>
        <dbReference type="ARBA" id="ARBA00022741"/>
    </source>
</evidence>
<proteinExistence type="inferred from homology"/>
<feature type="domain" description="TRNA-binding" evidence="17">
    <location>
        <begin position="40"/>
        <end position="158"/>
    </location>
</feature>
<feature type="binding site" evidence="15">
    <location>
        <position position="473"/>
    </location>
    <ligand>
        <name>Mg(2+)</name>
        <dbReference type="ChEBI" id="CHEBI:18420"/>
        <note>shared with alpha subunit</note>
    </ligand>
</feature>
<dbReference type="InterPro" id="IPR036690">
    <property type="entry name" value="Fdx_antiC-bd_sf"/>
</dbReference>
<evidence type="ECO:0000256" key="4">
    <source>
        <dbReference type="ARBA" id="ARBA00022490"/>
    </source>
</evidence>
<dbReference type="PROSITE" id="PS51447">
    <property type="entry name" value="FDX_ACB"/>
    <property type="match status" value="1"/>
</dbReference>
<feature type="binding site" evidence="15">
    <location>
        <position position="463"/>
    </location>
    <ligand>
        <name>Mg(2+)</name>
        <dbReference type="ChEBI" id="CHEBI:18420"/>
        <note>shared with alpha subunit</note>
    </ligand>
</feature>
<dbReference type="PANTHER" id="PTHR10947:SF0">
    <property type="entry name" value="PHENYLALANINE--TRNA LIGASE BETA SUBUNIT"/>
    <property type="match status" value="1"/>
</dbReference>
<dbReference type="CDD" id="cd02796">
    <property type="entry name" value="tRNA_bind_bactPheRS"/>
    <property type="match status" value="1"/>
</dbReference>
<dbReference type="AlphaFoldDB" id="A0A0S1SPA4"/>
<feature type="binding site" evidence="15">
    <location>
        <position position="472"/>
    </location>
    <ligand>
        <name>Mg(2+)</name>
        <dbReference type="ChEBI" id="CHEBI:18420"/>
        <note>shared with alpha subunit</note>
    </ligand>
</feature>
<dbReference type="InterPro" id="IPR002547">
    <property type="entry name" value="tRNA-bd_dom"/>
</dbReference>
<dbReference type="GO" id="GO:0000049">
    <property type="term" value="F:tRNA binding"/>
    <property type="evidence" value="ECO:0007669"/>
    <property type="project" value="UniProtKB-UniRule"/>
</dbReference>
<dbReference type="PROSITE" id="PS51483">
    <property type="entry name" value="B5"/>
    <property type="match status" value="1"/>
</dbReference>
<dbReference type="SUPFAM" id="SSF50249">
    <property type="entry name" value="Nucleic acid-binding proteins"/>
    <property type="match status" value="1"/>
</dbReference>
<keyword evidence="13 15" id="KW-0030">Aminoacyl-tRNA synthetase</keyword>
<evidence type="ECO:0000256" key="12">
    <source>
        <dbReference type="ARBA" id="ARBA00022917"/>
    </source>
</evidence>
<comment type="similarity">
    <text evidence="2 15">Belongs to the phenylalanyl-tRNA synthetase beta subunit family. Type 1 subfamily.</text>
</comment>
<dbReference type="NCBIfam" id="TIGR00472">
    <property type="entry name" value="pheT_bact"/>
    <property type="match status" value="1"/>
</dbReference>
<dbReference type="SUPFAM" id="SSF54991">
    <property type="entry name" value="Anticodon-binding domain of PheRS"/>
    <property type="match status" value="1"/>
</dbReference>
<dbReference type="InterPro" id="IPR045060">
    <property type="entry name" value="Phe-tRNA-ligase_IIc_bsu"/>
</dbReference>
<dbReference type="InterPro" id="IPR045864">
    <property type="entry name" value="aa-tRNA-synth_II/BPL/LPL"/>
</dbReference>
<dbReference type="SMART" id="SM00896">
    <property type="entry name" value="FDX-ACB"/>
    <property type="match status" value="1"/>
</dbReference>